<dbReference type="EMBL" id="LDOU01000007">
    <property type="protein sequence ID" value="KLV10025.1"/>
    <property type="molecule type" value="Genomic_DNA"/>
</dbReference>
<keyword evidence="2" id="KW-1185">Reference proteome</keyword>
<dbReference type="InterPro" id="IPR009569">
    <property type="entry name" value="AA_synth_put"/>
</dbReference>
<evidence type="ECO:0000313" key="2">
    <source>
        <dbReference type="Proteomes" id="UP000035909"/>
    </source>
</evidence>
<dbReference type="RefSeq" id="WP_047885113.1">
    <property type="nucleotide sequence ID" value="NZ_CP071326.1"/>
</dbReference>
<accession>A0A0J1HEF0</accession>
<comment type="caution">
    <text evidence="1">The sequence shown here is derived from an EMBL/GenBank/DDBJ whole genome shotgun (WGS) entry which is preliminary data.</text>
</comment>
<dbReference type="STRING" id="320778.ABT57_10230"/>
<evidence type="ECO:0000313" key="1">
    <source>
        <dbReference type="EMBL" id="KLV10025.1"/>
    </source>
</evidence>
<dbReference type="Pfam" id="PF06684">
    <property type="entry name" value="AA_synth"/>
    <property type="match status" value="1"/>
</dbReference>
<gene>
    <name evidence="1" type="ORF">ABT57_10230</name>
</gene>
<name>A0A0J1HEF0_9GAMM</name>
<dbReference type="PATRIC" id="fig|320778.3.peg.2229"/>
<organism evidence="1 2">
    <name type="scientific">Photobacterium ganghwense</name>
    <dbReference type="NCBI Taxonomy" id="320778"/>
    <lineage>
        <taxon>Bacteria</taxon>
        <taxon>Pseudomonadati</taxon>
        <taxon>Pseudomonadota</taxon>
        <taxon>Gammaproteobacteria</taxon>
        <taxon>Vibrionales</taxon>
        <taxon>Vibrionaceae</taxon>
        <taxon>Photobacterium</taxon>
    </lineage>
</organism>
<reference evidence="1 2" key="1">
    <citation type="submission" date="2015-05" db="EMBL/GenBank/DDBJ databases">
        <title>Photobacterium galathea sp. nov.</title>
        <authorList>
            <person name="Machado H."/>
            <person name="Gram L."/>
        </authorList>
    </citation>
    <scope>NUCLEOTIDE SEQUENCE [LARGE SCALE GENOMIC DNA]</scope>
    <source>
        <strain evidence="1 2">DSM 22954</strain>
    </source>
</reference>
<proteinExistence type="predicted"/>
<protein>
    <submittedName>
        <fullName evidence="1">Peptide synthetase</fullName>
    </submittedName>
</protein>
<dbReference type="OrthoDB" id="9803312at2"/>
<dbReference type="Gene3D" id="3.30.1330.110">
    <property type="entry name" value="BB2672"/>
    <property type="match status" value="1"/>
</dbReference>
<dbReference type="AlphaFoldDB" id="A0A0J1HEF0"/>
<dbReference type="Proteomes" id="UP000035909">
    <property type="component" value="Unassembled WGS sequence"/>
</dbReference>
<dbReference type="InterPro" id="IPR035936">
    <property type="entry name" value="BB2672"/>
</dbReference>
<dbReference type="SUPFAM" id="SSF160519">
    <property type="entry name" value="BB2672-like"/>
    <property type="match status" value="1"/>
</dbReference>
<sequence>MAFNIRKVCTYIEETHIEGGKAGEKPIRMAGVAVVIENPWHGKGFVENLRPEIIDGCSELGALIVDKLCAVMGGSENIEAYGKAAVVGVEGEIEHASAVIHTLRFGNHYREAVNAKSYLSFTNKRGSAGTSIQIPMMHKDDEGMRSHYITLEMKIEDAPAANEIVVVLGASDGGRVHPRIGNRYIDLEELAQEKAAREQQ</sequence>